<dbReference type="InterPro" id="IPR050789">
    <property type="entry name" value="Diverse_Enzym_Activities"/>
</dbReference>
<dbReference type="RefSeq" id="WP_142459705.1">
    <property type="nucleotide sequence ID" value="NZ_FXTJ01000007.1"/>
</dbReference>
<dbReference type="Pfam" id="PF00144">
    <property type="entry name" value="Beta-lactamase"/>
    <property type="match status" value="1"/>
</dbReference>
<protein>
    <submittedName>
        <fullName evidence="2">Methyl acetate hydrolase</fullName>
    </submittedName>
</protein>
<dbReference type="PANTHER" id="PTHR43283">
    <property type="entry name" value="BETA-LACTAMASE-RELATED"/>
    <property type="match status" value="1"/>
</dbReference>
<gene>
    <name evidence="2" type="ORF">SAMN06273567_10784</name>
</gene>
<dbReference type="InterPro" id="IPR001466">
    <property type="entry name" value="Beta-lactam-related"/>
</dbReference>
<organism evidence="2 3">
    <name type="scientific">Geodermatophilus aquaeductus</name>
    <dbReference type="NCBI Taxonomy" id="1564161"/>
    <lineage>
        <taxon>Bacteria</taxon>
        <taxon>Bacillati</taxon>
        <taxon>Actinomycetota</taxon>
        <taxon>Actinomycetes</taxon>
        <taxon>Geodermatophilales</taxon>
        <taxon>Geodermatophilaceae</taxon>
        <taxon>Geodermatophilus</taxon>
    </lineage>
</organism>
<proteinExistence type="predicted"/>
<dbReference type="InterPro" id="IPR012338">
    <property type="entry name" value="Beta-lactam/transpept-like"/>
</dbReference>
<dbReference type="PANTHER" id="PTHR43283:SF3">
    <property type="entry name" value="BETA-LACTAMASE FAMILY PROTEIN (AFU_ORTHOLOGUE AFUA_5G07500)"/>
    <property type="match status" value="1"/>
</dbReference>
<reference evidence="2 3" key="1">
    <citation type="submission" date="2017-05" db="EMBL/GenBank/DDBJ databases">
        <authorList>
            <person name="Varghese N."/>
            <person name="Submissions S."/>
        </authorList>
    </citation>
    <scope>NUCLEOTIDE SEQUENCE [LARGE SCALE GENOMIC DNA]</scope>
    <source>
        <strain evidence="2 3">DSM 46834</strain>
    </source>
</reference>
<evidence type="ECO:0000313" key="2">
    <source>
        <dbReference type="EMBL" id="SMO91669.1"/>
    </source>
</evidence>
<evidence type="ECO:0000313" key="3">
    <source>
        <dbReference type="Proteomes" id="UP000317484"/>
    </source>
</evidence>
<dbReference type="Proteomes" id="UP000317484">
    <property type="component" value="Unassembled WGS sequence"/>
</dbReference>
<dbReference type="Gene3D" id="3.40.710.10">
    <property type="entry name" value="DD-peptidase/beta-lactamase superfamily"/>
    <property type="match status" value="1"/>
</dbReference>
<accession>A0A521F666</accession>
<dbReference type="AlphaFoldDB" id="A0A521F666"/>
<name>A0A521F666_9ACTN</name>
<dbReference type="SUPFAM" id="SSF56601">
    <property type="entry name" value="beta-lactamase/transpeptidase-like"/>
    <property type="match status" value="1"/>
</dbReference>
<dbReference type="EMBL" id="FXTJ01000007">
    <property type="protein sequence ID" value="SMO91669.1"/>
    <property type="molecule type" value="Genomic_DNA"/>
</dbReference>
<keyword evidence="3" id="KW-1185">Reference proteome</keyword>
<evidence type="ECO:0000259" key="1">
    <source>
        <dbReference type="Pfam" id="PF00144"/>
    </source>
</evidence>
<dbReference type="GO" id="GO:0016787">
    <property type="term" value="F:hydrolase activity"/>
    <property type="evidence" value="ECO:0007669"/>
    <property type="project" value="UniProtKB-KW"/>
</dbReference>
<sequence>MTISPAQTLREAGDAVLDAVVRADAPVAGVVAMVTDREGTVYEGAAGARRLGGGDPMTPDTVFALFSTTKAVTATAALQLVEEGRLDLDAPARLHLPEIGELRVLDGFDDDGSPRTRPPKRDITTRHLLTHTAGFGYDFFNEHYNRLATEHGQPSVITASRACLRTPLLFDPGERWEYGSNVDWAGQVVEAVTGERLGDVFAARVFEPLGMRDTTFHLDDRLRARAATMHARGADGSLSPMDGWELTPDPEVHMGGHGLYGTVGDYLRFIRMWLADGRGEHGVVLRPETVEMAVQNHLGDLKVTALPGVIPALSNDAEFFPGVSKSWSLPFMVNDEPAPTGRPAGALGWAGLGNLYYWIDRTNGVGGFWATQVLPFGDATSFGGYLEFETAAYRALTADPDPPGTRS</sequence>
<feature type="domain" description="Beta-lactamase-related" evidence="1">
    <location>
        <begin position="19"/>
        <end position="376"/>
    </location>
</feature>
<keyword evidence="2" id="KW-0378">Hydrolase</keyword>